<dbReference type="InterPro" id="IPR018713">
    <property type="entry name" value="MPAB/Lcp_cat_dom"/>
</dbReference>
<dbReference type="PANTHER" id="PTHR36151:SF3">
    <property type="entry name" value="ER-BOUND OXYGENASE MPAB_MPAB'_RUBBER OXYGENASE CATALYTIC DOMAIN-CONTAINING PROTEIN"/>
    <property type="match status" value="1"/>
</dbReference>
<dbReference type="GO" id="GO:0016491">
    <property type="term" value="F:oxidoreductase activity"/>
    <property type="evidence" value="ECO:0007669"/>
    <property type="project" value="InterPro"/>
</dbReference>
<accession>Q0JYN4</accession>
<feature type="domain" description="ER-bound oxygenase mpaB/mpaB'/Rubber oxygenase catalytic" evidence="2">
    <location>
        <begin position="95"/>
        <end position="324"/>
    </location>
</feature>
<dbReference type="KEGG" id="reh:H16_B2358"/>
<feature type="region of interest" description="Disordered" evidence="1">
    <location>
        <begin position="29"/>
        <end position="49"/>
    </location>
</feature>
<evidence type="ECO:0000259" key="2">
    <source>
        <dbReference type="Pfam" id="PF09995"/>
    </source>
</evidence>
<sequence length="347" mass="37201">MRQPPRHDPAHIAPHPVYAGPDFPIQAPALSSFTDPAAGRSAQPRRGPLNHLSTRLRERAGAHVRALTRSNSGVTLDYDNPPGDPGLFGPDAVCWRVHADFPAMLAGGVSALLLQTLHPLALAGVWDHSSFRTDMQGRLGRTAQFIAGTTYGSRADAMALIGRVRRIHAGVVGVAPDGRHYAASDPALLTWVHVAEVSSFLAGYLRYVGPLSGTEQDRYYDEVARIAQMLGAADVPRSRAEVTAYLEAMRPALLASERTSEVVRLVRKMPVANPLLQPAVRIMADAGIALLPPWARQQLDLDGPSIRRPAALAGMHVLAPTLRWVLGAGLAARARRRVARGTATTAG</sequence>
<evidence type="ECO:0000313" key="3">
    <source>
        <dbReference type="EMBL" id="CAJ97140.1"/>
    </source>
</evidence>
<evidence type="ECO:0000256" key="1">
    <source>
        <dbReference type="SAM" id="MobiDB-lite"/>
    </source>
</evidence>
<keyword evidence="4" id="KW-1185">Reference proteome</keyword>
<organism evidence="3 4">
    <name type="scientific">Cupriavidus necator (strain ATCC 17699 / DSM 428 / KCTC 22496 / NCIMB 10442 / H16 / Stanier 337)</name>
    <name type="common">Ralstonia eutropha</name>
    <dbReference type="NCBI Taxonomy" id="381666"/>
    <lineage>
        <taxon>Bacteria</taxon>
        <taxon>Pseudomonadati</taxon>
        <taxon>Pseudomonadota</taxon>
        <taxon>Betaproteobacteria</taxon>
        <taxon>Burkholderiales</taxon>
        <taxon>Burkholderiaceae</taxon>
        <taxon>Cupriavidus</taxon>
    </lineage>
</organism>
<dbReference type="Proteomes" id="UP000008210">
    <property type="component" value="Chromosome 2"/>
</dbReference>
<dbReference type="eggNOG" id="COG3662">
    <property type="taxonomic scope" value="Bacteria"/>
</dbReference>
<reference evidence="3 4" key="1">
    <citation type="journal article" date="2006" name="Nat. Biotechnol.">
        <title>Genome sequence of the bioplastic-producing 'Knallgas' bacterium Ralstonia eutropha H16.</title>
        <authorList>
            <person name="Pohlmann A."/>
            <person name="Fricke W.F."/>
            <person name="Reinecke F."/>
            <person name="Kusian B."/>
            <person name="Liesegang H."/>
            <person name="Cramm R."/>
            <person name="Eitinger T."/>
            <person name="Ewering C."/>
            <person name="Potter M."/>
            <person name="Schwartz E."/>
            <person name="Strittmatter A."/>
            <person name="Voss I."/>
            <person name="Gottschalk G."/>
            <person name="Steinbuechel A."/>
            <person name="Friedrich B."/>
            <person name="Bowien B."/>
        </authorList>
    </citation>
    <scope>NUCLEOTIDE SEQUENCE [LARGE SCALE GENOMIC DNA]</scope>
    <source>
        <strain evidence="4">ATCC 17699 / DSM 428 / KCTC 22496 / NCIMB 10442 / H16 / Stanier 337</strain>
    </source>
</reference>
<dbReference type="STRING" id="381666.H16_B2358"/>
<evidence type="ECO:0000313" key="4">
    <source>
        <dbReference type="Proteomes" id="UP000008210"/>
    </source>
</evidence>
<dbReference type="HOGENOM" id="CLU_059206_0_1_4"/>
<proteinExistence type="predicted"/>
<gene>
    <name evidence="3" type="ordered locus">H16_B2358</name>
</gene>
<dbReference type="EMBL" id="AM260480">
    <property type="protein sequence ID" value="CAJ97140.1"/>
    <property type="molecule type" value="Genomic_DNA"/>
</dbReference>
<protein>
    <recommendedName>
        <fullName evidence="2">ER-bound oxygenase mpaB/mpaB'/Rubber oxygenase catalytic domain-containing protein</fullName>
    </recommendedName>
</protein>
<name>Q0JYN4_CUPNH</name>
<dbReference type="PANTHER" id="PTHR36151">
    <property type="entry name" value="BLR2777 PROTEIN"/>
    <property type="match status" value="1"/>
</dbReference>
<dbReference type="AlphaFoldDB" id="Q0JYN4"/>
<dbReference type="Pfam" id="PF09995">
    <property type="entry name" value="MPAB_Lcp_cat"/>
    <property type="match status" value="1"/>
</dbReference>